<gene>
    <name evidence="1" type="ORF">SAMN05421830_1169</name>
</gene>
<dbReference type="OrthoDB" id="8903860at2"/>
<dbReference type="AlphaFoldDB" id="A0A8G2C6D5"/>
<dbReference type="Gene3D" id="3.40.50.1820">
    <property type="entry name" value="alpha/beta hydrolase"/>
    <property type="match status" value="1"/>
</dbReference>
<dbReference type="Pfam" id="PF05728">
    <property type="entry name" value="UPF0227"/>
    <property type="match status" value="1"/>
</dbReference>
<accession>A0A8G2C6D5</accession>
<organism evidence="1 2">
    <name type="scientific">Desulfomicrobium norvegicum (strain DSM 1741 / NCIMB 8310)</name>
    <name type="common">Desulfovibrio baculatus (strain Norway 4)</name>
    <name type="synonym">Desulfovibrio desulfuricans (strain Norway 4)</name>
    <dbReference type="NCBI Taxonomy" id="52561"/>
    <lineage>
        <taxon>Bacteria</taxon>
        <taxon>Pseudomonadati</taxon>
        <taxon>Thermodesulfobacteriota</taxon>
        <taxon>Desulfovibrionia</taxon>
        <taxon>Desulfovibrionales</taxon>
        <taxon>Desulfomicrobiaceae</taxon>
        <taxon>Desulfomicrobium</taxon>
    </lineage>
</organism>
<sequence>MNNERQTIIFLHGKQSTPEGSGSGKAIREHFSNEYNVLIPDYKPMERTHGEIEAYLKEYISPHPGALIVGISLGGYWAYRMTCTLPASLGLSCVLLNPYFYNYPAIEVPMPPKTIPITVVVNLDDDLINPQEVIKRFQSTATIRAFETGGHRFKDKTPIVREVATALKKIRNVKNFDQGD</sequence>
<comment type="caution">
    <text evidence="1">The sequence shown here is derived from an EMBL/GenBank/DDBJ whole genome shotgun (WGS) entry which is preliminary data.</text>
</comment>
<reference evidence="1 2" key="1">
    <citation type="submission" date="2016-10" db="EMBL/GenBank/DDBJ databases">
        <authorList>
            <person name="Varghese N."/>
            <person name="Submissions S."/>
        </authorList>
    </citation>
    <scope>NUCLEOTIDE SEQUENCE [LARGE SCALE GENOMIC DNA]</scope>
    <source>
        <strain evidence="1 2">DSM 1741</strain>
    </source>
</reference>
<dbReference type="SUPFAM" id="SSF53474">
    <property type="entry name" value="alpha/beta-Hydrolases"/>
    <property type="match status" value="1"/>
</dbReference>
<keyword evidence="2" id="KW-1185">Reference proteome</keyword>
<dbReference type="RefSeq" id="WP_092194008.1">
    <property type="nucleotide sequence ID" value="NZ_FOTO01000016.1"/>
</dbReference>
<protein>
    <recommendedName>
        <fullName evidence="3">Alpha/beta hydrolase</fullName>
    </recommendedName>
</protein>
<dbReference type="EMBL" id="FOTO01000016">
    <property type="protein sequence ID" value="SFM13835.1"/>
    <property type="molecule type" value="Genomic_DNA"/>
</dbReference>
<proteinExistence type="predicted"/>
<evidence type="ECO:0008006" key="3">
    <source>
        <dbReference type="Google" id="ProtNLM"/>
    </source>
</evidence>
<evidence type="ECO:0000313" key="1">
    <source>
        <dbReference type="EMBL" id="SFM13835.1"/>
    </source>
</evidence>
<name>A0A8G2C6D5_DESNO</name>
<dbReference type="InterPro" id="IPR008886">
    <property type="entry name" value="UPF0227/Esterase_YqiA"/>
</dbReference>
<dbReference type="InterPro" id="IPR029058">
    <property type="entry name" value="AB_hydrolase_fold"/>
</dbReference>
<dbReference type="Proteomes" id="UP000199581">
    <property type="component" value="Unassembled WGS sequence"/>
</dbReference>
<evidence type="ECO:0000313" key="2">
    <source>
        <dbReference type="Proteomes" id="UP000199581"/>
    </source>
</evidence>